<dbReference type="InterPro" id="IPR011051">
    <property type="entry name" value="RmlC_Cupin_sf"/>
</dbReference>
<accession>A0A5B9QVX0</accession>
<dbReference type="SUPFAM" id="SSF51182">
    <property type="entry name" value="RmlC-like cupins"/>
    <property type="match status" value="1"/>
</dbReference>
<name>A0A5B9QVX0_9BACT</name>
<feature type="domain" description="Cupin type-2" evidence="1">
    <location>
        <begin position="50"/>
        <end position="108"/>
    </location>
</feature>
<reference evidence="2 3" key="1">
    <citation type="submission" date="2019-08" db="EMBL/GenBank/DDBJ databases">
        <title>Deep-cultivation of Planctomycetes and their phenomic and genomic characterization uncovers novel biology.</title>
        <authorList>
            <person name="Wiegand S."/>
            <person name="Jogler M."/>
            <person name="Boedeker C."/>
            <person name="Pinto D."/>
            <person name="Vollmers J."/>
            <person name="Rivas-Marin E."/>
            <person name="Kohn T."/>
            <person name="Peeters S.H."/>
            <person name="Heuer A."/>
            <person name="Rast P."/>
            <person name="Oberbeckmann S."/>
            <person name="Bunk B."/>
            <person name="Jeske O."/>
            <person name="Meyerdierks A."/>
            <person name="Storesund J.E."/>
            <person name="Kallscheuer N."/>
            <person name="Luecker S."/>
            <person name="Lage O.M."/>
            <person name="Pohl T."/>
            <person name="Merkel B.J."/>
            <person name="Hornburger P."/>
            <person name="Mueller R.-W."/>
            <person name="Bruemmer F."/>
            <person name="Labrenz M."/>
            <person name="Spormann A.M."/>
            <person name="Op den Camp H."/>
            <person name="Overmann J."/>
            <person name="Amann R."/>
            <person name="Jetten M.S.M."/>
            <person name="Mascher T."/>
            <person name="Medema M.H."/>
            <person name="Devos D.P."/>
            <person name="Kaster A.-K."/>
            <person name="Ovreas L."/>
            <person name="Rohde M."/>
            <person name="Galperin M.Y."/>
            <person name="Jogler C."/>
        </authorList>
    </citation>
    <scope>NUCLEOTIDE SEQUENCE [LARGE SCALE GENOMIC DNA]</scope>
    <source>
        <strain evidence="2 3">UC8</strain>
    </source>
</reference>
<organism evidence="2 3">
    <name type="scientific">Roseimaritima ulvae</name>
    <dbReference type="NCBI Taxonomy" id="980254"/>
    <lineage>
        <taxon>Bacteria</taxon>
        <taxon>Pseudomonadati</taxon>
        <taxon>Planctomycetota</taxon>
        <taxon>Planctomycetia</taxon>
        <taxon>Pirellulales</taxon>
        <taxon>Pirellulaceae</taxon>
        <taxon>Roseimaritima</taxon>
    </lineage>
</organism>
<protein>
    <submittedName>
        <fullName evidence="2">Cupin domain protein</fullName>
    </submittedName>
</protein>
<dbReference type="RefSeq" id="WP_068133755.1">
    <property type="nucleotide sequence ID" value="NZ_CP042914.1"/>
</dbReference>
<gene>
    <name evidence="2" type="ORF">UC8_32650</name>
</gene>
<dbReference type="KEGG" id="rul:UC8_32650"/>
<sequence length="116" mass="13384">MADQSPDNLFADLPTAFPEELIEVLVENQHVRIERIVSAVHTSPEGYWYDQDEAEWVVVLKGEAKLLFEDDDDPIPMRPGDHVLIAAHRKHRVQWTTPDEATLWLAVFYSNSDKKE</sequence>
<keyword evidence="3" id="KW-1185">Reference proteome</keyword>
<proteinExistence type="predicted"/>
<dbReference type="Gene3D" id="2.60.120.10">
    <property type="entry name" value="Jelly Rolls"/>
    <property type="match status" value="1"/>
</dbReference>
<dbReference type="InterPro" id="IPR013096">
    <property type="entry name" value="Cupin_2"/>
</dbReference>
<dbReference type="Pfam" id="PF07883">
    <property type="entry name" value="Cupin_2"/>
    <property type="match status" value="1"/>
</dbReference>
<dbReference type="OrthoDB" id="9798585at2"/>
<evidence type="ECO:0000313" key="2">
    <source>
        <dbReference type="EMBL" id="QEG41246.1"/>
    </source>
</evidence>
<dbReference type="EMBL" id="CP042914">
    <property type="protein sequence ID" value="QEG41246.1"/>
    <property type="molecule type" value="Genomic_DNA"/>
</dbReference>
<evidence type="ECO:0000259" key="1">
    <source>
        <dbReference type="Pfam" id="PF07883"/>
    </source>
</evidence>
<dbReference type="Proteomes" id="UP000325286">
    <property type="component" value="Chromosome"/>
</dbReference>
<dbReference type="CDD" id="cd06981">
    <property type="entry name" value="cupin_reut_a1446"/>
    <property type="match status" value="1"/>
</dbReference>
<evidence type="ECO:0000313" key="3">
    <source>
        <dbReference type="Proteomes" id="UP000325286"/>
    </source>
</evidence>
<dbReference type="InterPro" id="IPR014710">
    <property type="entry name" value="RmlC-like_jellyroll"/>
</dbReference>
<dbReference type="AlphaFoldDB" id="A0A5B9QVX0"/>